<proteinExistence type="inferred from homology"/>
<feature type="compositionally biased region" description="Basic residues" evidence="4">
    <location>
        <begin position="468"/>
        <end position="479"/>
    </location>
</feature>
<organism evidence="6 7">
    <name type="scientific">Luteimicrobium album</name>
    <dbReference type="NCBI Taxonomy" id="1054550"/>
    <lineage>
        <taxon>Bacteria</taxon>
        <taxon>Bacillati</taxon>
        <taxon>Actinomycetota</taxon>
        <taxon>Actinomycetes</taxon>
        <taxon>Micrococcales</taxon>
        <taxon>Luteimicrobium</taxon>
    </lineage>
</organism>
<keyword evidence="2" id="KW-0732">Signal</keyword>
<evidence type="ECO:0000256" key="1">
    <source>
        <dbReference type="ARBA" id="ARBA00010088"/>
    </source>
</evidence>
<evidence type="ECO:0000313" key="7">
    <source>
        <dbReference type="Proteomes" id="UP001157091"/>
    </source>
</evidence>
<gene>
    <name evidence="6" type="ORF">GCM10025864_07310</name>
</gene>
<keyword evidence="7" id="KW-1185">Reference proteome</keyword>
<dbReference type="SUPFAM" id="SSF53474">
    <property type="entry name" value="alpha/beta-Hydrolases"/>
    <property type="match status" value="1"/>
</dbReference>
<protein>
    <submittedName>
        <fullName evidence="6">Alpha/beta hydrolase</fullName>
    </submittedName>
</protein>
<comment type="similarity">
    <text evidence="1">Belongs to the peptidase S33 family.</text>
</comment>
<name>A0ABQ6HXV9_9MICO</name>
<feature type="domain" description="AB hydrolase-1" evidence="5">
    <location>
        <begin position="90"/>
        <end position="445"/>
    </location>
</feature>
<dbReference type="PANTHER" id="PTHR43248">
    <property type="entry name" value="2-SUCCINYL-6-HYDROXY-2,4-CYCLOHEXADIENE-1-CARBOXYLATE SYNTHASE"/>
    <property type="match status" value="1"/>
</dbReference>
<dbReference type="Proteomes" id="UP001157091">
    <property type="component" value="Unassembled WGS sequence"/>
</dbReference>
<feature type="compositionally biased region" description="Low complexity" evidence="4">
    <location>
        <begin position="11"/>
        <end position="27"/>
    </location>
</feature>
<dbReference type="Pfam" id="PF00561">
    <property type="entry name" value="Abhydrolase_1"/>
    <property type="match status" value="1"/>
</dbReference>
<feature type="compositionally biased region" description="Low complexity" evidence="4">
    <location>
        <begin position="480"/>
        <end position="492"/>
    </location>
</feature>
<dbReference type="InterPro" id="IPR029058">
    <property type="entry name" value="AB_hydrolase_fold"/>
</dbReference>
<comment type="caution">
    <text evidence="6">The sequence shown here is derived from an EMBL/GenBank/DDBJ whole genome shotgun (WGS) entry which is preliminary data.</text>
</comment>
<evidence type="ECO:0000256" key="3">
    <source>
        <dbReference type="ARBA" id="ARBA00022801"/>
    </source>
</evidence>
<keyword evidence="3 6" id="KW-0378">Hydrolase</keyword>
<evidence type="ECO:0000259" key="5">
    <source>
        <dbReference type="Pfam" id="PF00561"/>
    </source>
</evidence>
<dbReference type="InterPro" id="IPR051601">
    <property type="entry name" value="Serine_prot/Carboxylest_S33"/>
</dbReference>
<dbReference type="GO" id="GO:0016787">
    <property type="term" value="F:hydrolase activity"/>
    <property type="evidence" value="ECO:0007669"/>
    <property type="project" value="UniProtKB-KW"/>
</dbReference>
<dbReference type="Gene3D" id="3.40.50.1820">
    <property type="entry name" value="alpha/beta hydrolase"/>
    <property type="match status" value="1"/>
</dbReference>
<accession>A0ABQ6HXV9</accession>
<feature type="region of interest" description="Disordered" evidence="4">
    <location>
        <begin position="468"/>
        <end position="514"/>
    </location>
</feature>
<feature type="region of interest" description="Disordered" evidence="4">
    <location>
        <begin position="11"/>
        <end position="32"/>
    </location>
</feature>
<evidence type="ECO:0000313" key="6">
    <source>
        <dbReference type="EMBL" id="GMA22972.1"/>
    </source>
</evidence>
<dbReference type="InterPro" id="IPR000073">
    <property type="entry name" value="AB_hydrolase_1"/>
</dbReference>
<dbReference type="PANTHER" id="PTHR43248:SF29">
    <property type="entry name" value="TRIPEPTIDYL AMINOPEPTIDASE"/>
    <property type="match status" value="1"/>
</dbReference>
<evidence type="ECO:0000256" key="2">
    <source>
        <dbReference type="ARBA" id="ARBA00022729"/>
    </source>
</evidence>
<dbReference type="EMBL" id="BSUK01000001">
    <property type="protein sequence ID" value="GMA22972.1"/>
    <property type="molecule type" value="Genomic_DNA"/>
</dbReference>
<sequence>MLALVTALSGCTSGSDDDGGTPSVTSGAADTASAPKGFESYYGQDVTWSKCGDGFRCATLKAPVSWQDASSGDIDLAIKVHTATGKRVGALLTNPGGPGASSLDFMDSVPGLFGSDVLKAYDVVGFDPRGVGKSTPVVCLDDKDKDAQLSAWYPDTDAGLAASEKAAAAWADACKANTGPVLAHVDTQSAARDMDLIRAVLGEKKLDYLGFSYGTQLGATYAGIFPDKVGRMVLDGAIDTTLSSDEMGLEQAVGFEDALRSYVKDCESGKGCPLTGGVDHGMEQIHDLFLQAEHQPLRTGDANRPLTATLAFYGVAVTLYSQDSWQYLTSALSEAITKGTGTQLLALADFYNDRNADGTFSTNSAEAFRAVGCLDDPGSSDLTTLKTQAATIEEQAPTVGSFFTYGGLTCKPWPYPQVAQDFDVHAKGAAPIVVVGTTGDPATPYRWAQGLAKTLDSGVLLTFEGRATRRTARTTRASRRPSGATSWTATSPPTTPRARDAWSRFGVSASGPLE</sequence>
<evidence type="ECO:0000256" key="4">
    <source>
        <dbReference type="SAM" id="MobiDB-lite"/>
    </source>
</evidence>
<reference evidence="7" key="1">
    <citation type="journal article" date="2019" name="Int. J. Syst. Evol. Microbiol.">
        <title>The Global Catalogue of Microorganisms (GCM) 10K type strain sequencing project: providing services to taxonomists for standard genome sequencing and annotation.</title>
        <authorList>
            <consortium name="The Broad Institute Genomics Platform"/>
            <consortium name="The Broad Institute Genome Sequencing Center for Infectious Disease"/>
            <person name="Wu L."/>
            <person name="Ma J."/>
        </authorList>
    </citation>
    <scope>NUCLEOTIDE SEQUENCE [LARGE SCALE GENOMIC DNA]</scope>
    <source>
        <strain evidence="7">NBRC 106348</strain>
    </source>
</reference>